<keyword evidence="2" id="KW-1185">Reference proteome</keyword>
<gene>
    <name evidence="1" type="ORF">ILYODFUR_019711</name>
</gene>
<sequence length="70" mass="8094">MRVFWIKHMRLNCLQLEHCIPEGKITLFRSPGGSQHIPRPEGIYGPSCSLWDVKRKPPKEGEPSRLDILN</sequence>
<reference evidence="1 2" key="1">
    <citation type="submission" date="2021-06" db="EMBL/GenBank/DDBJ databases">
        <authorList>
            <person name="Palmer J.M."/>
        </authorList>
    </citation>
    <scope>NUCLEOTIDE SEQUENCE [LARGE SCALE GENOMIC DNA]</scope>
    <source>
        <strain evidence="2">if_2019</strain>
        <tissue evidence="1">Muscle</tissue>
    </source>
</reference>
<dbReference type="Proteomes" id="UP001482620">
    <property type="component" value="Unassembled WGS sequence"/>
</dbReference>
<accession>A0ABV0TK68</accession>
<proteinExistence type="predicted"/>
<dbReference type="EMBL" id="JAHRIQ010036743">
    <property type="protein sequence ID" value="MEQ2233214.1"/>
    <property type="molecule type" value="Genomic_DNA"/>
</dbReference>
<comment type="caution">
    <text evidence="1">The sequence shown here is derived from an EMBL/GenBank/DDBJ whole genome shotgun (WGS) entry which is preliminary data.</text>
</comment>
<organism evidence="1 2">
    <name type="scientific">Ilyodon furcidens</name>
    <name type="common">goldbreast splitfin</name>
    <dbReference type="NCBI Taxonomy" id="33524"/>
    <lineage>
        <taxon>Eukaryota</taxon>
        <taxon>Metazoa</taxon>
        <taxon>Chordata</taxon>
        <taxon>Craniata</taxon>
        <taxon>Vertebrata</taxon>
        <taxon>Euteleostomi</taxon>
        <taxon>Actinopterygii</taxon>
        <taxon>Neopterygii</taxon>
        <taxon>Teleostei</taxon>
        <taxon>Neoteleostei</taxon>
        <taxon>Acanthomorphata</taxon>
        <taxon>Ovalentaria</taxon>
        <taxon>Atherinomorphae</taxon>
        <taxon>Cyprinodontiformes</taxon>
        <taxon>Goodeidae</taxon>
        <taxon>Ilyodon</taxon>
    </lineage>
</organism>
<evidence type="ECO:0000313" key="2">
    <source>
        <dbReference type="Proteomes" id="UP001482620"/>
    </source>
</evidence>
<evidence type="ECO:0000313" key="1">
    <source>
        <dbReference type="EMBL" id="MEQ2233214.1"/>
    </source>
</evidence>
<protein>
    <submittedName>
        <fullName evidence="1">Uncharacterized protein</fullName>
    </submittedName>
</protein>
<name>A0ABV0TK68_9TELE</name>